<reference evidence="2 3" key="1">
    <citation type="journal article" date="2015" name="Genome Biol. Evol.">
        <title>Phylogenomic analyses indicate that early fungi evolved digesting cell walls of algal ancestors of land plants.</title>
        <authorList>
            <person name="Chang Y."/>
            <person name="Wang S."/>
            <person name="Sekimoto S."/>
            <person name="Aerts A.L."/>
            <person name="Choi C."/>
            <person name="Clum A."/>
            <person name="LaButti K.M."/>
            <person name="Lindquist E.A."/>
            <person name="Yee Ngan C."/>
            <person name="Ohm R.A."/>
            <person name="Salamov A.A."/>
            <person name="Grigoriev I.V."/>
            <person name="Spatafora J.W."/>
            <person name="Berbee M.L."/>
        </authorList>
    </citation>
    <scope>NUCLEOTIDE SEQUENCE [LARGE SCALE GENOMIC DNA]</scope>
    <source>
        <strain evidence="2 3">NRRL 28638</strain>
    </source>
</reference>
<dbReference type="Proteomes" id="UP000070444">
    <property type="component" value="Unassembled WGS sequence"/>
</dbReference>
<organism evidence="2 3">
    <name type="scientific">Conidiobolus coronatus (strain ATCC 28846 / CBS 209.66 / NRRL 28638)</name>
    <name type="common">Delacroixia coronata</name>
    <dbReference type="NCBI Taxonomy" id="796925"/>
    <lineage>
        <taxon>Eukaryota</taxon>
        <taxon>Fungi</taxon>
        <taxon>Fungi incertae sedis</taxon>
        <taxon>Zoopagomycota</taxon>
        <taxon>Entomophthoromycotina</taxon>
        <taxon>Entomophthoromycetes</taxon>
        <taxon>Entomophthorales</taxon>
        <taxon>Ancylistaceae</taxon>
        <taxon>Conidiobolus</taxon>
    </lineage>
</organism>
<evidence type="ECO:0000313" key="2">
    <source>
        <dbReference type="EMBL" id="KXN66224.1"/>
    </source>
</evidence>
<dbReference type="InterPro" id="IPR036866">
    <property type="entry name" value="RibonucZ/Hydroxyglut_hydro"/>
</dbReference>
<dbReference type="SUPFAM" id="SSF56281">
    <property type="entry name" value="Metallo-hydrolase/oxidoreductase"/>
    <property type="match status" value="1"/>
</dbReference>
<dbReference type="EMBL" id="KQ964752">
    <property type="protein sequence ID" value="KXN66224.1"/>
    <property type="molecule type" value="Genomic_DNA"/>
</dbReference>
<sequence length="311" mass="34820">MSKINFLHSVIFLGTGASSSLPNVLCITREKSGCKVCPSALTEEGKRNRRRNCSLLVRWYDGTGKLRNILIDCGKTFFEASLAFLAPLKITTIDAVILTHGHADAMFGLDDLRSWSWMKDGGIPVYLSQSTMDVVASAFPYLVDRNKATGGGEVPTLRFKVINEYKNFTVEGLEFTPINVEHGVQHGCQAYMSLGFRFKNVTYLSDVSKIPDEVRNRIDGTKLLIIDCLRELYYPSHYGFQEAIGEVIKYKPLNTYFVGMGHSLDHEEFSKKCQKVSATKFPGHSIQPAYDGLSLEFVDSIQKEFNLSSLN</sequence>
<dbReference type="SMART" id="SM00849">
    <property type="entry name" value="Lactamase_B"/>
    <property type="match status" value="1"/>
</dbReference>
<keyword evidence="3" id="KW-1185">Reference proteome</keyword>
<dbReference type="STRING" id="796925.A0A137NUE6"/>
<dbReference type="AlphaFoldDB" id="A0A137NUE6"/>
<dbReference type="PANTHER" id="PTHR42663:SF6">
    <property type="entry name" value="HYDROLASE C777.06C-RELATED"/>
    <property type="match status" value="1"/>
</dbReference>
<evidence type="ECO:0000313" key="3">
    <source>
        <dbReference type="Proteomes" id="UP000070444"/>
    </source>
</evidence>
<dbReference type="Gene3D" id="3.60.15.10">
    <property type="entry name" value="Ribonuclease Z/Hydroxyacylglutathione hydrolase-like"/>
    <property type="match status" value="1"/>
</dbReference>
<feature type="domain" description="Metallo-beta-lactamase" evidence="1">
    <location>
        <begin position="50"/>
        <end position="262"/>
    </location>
</feature>
<protein>
    <submittedName>
        <fullName evidence="2">Metallo-hydrolase/oxidoreductase</fullName>
    </submittedName>
</protein>
<evidence type="ECO:0000259" key="1">
    <source>
        <dbReference type="SMART" id="SM00849"/>
    </source>
</evidence>
<name>A0A137NUE6_CONC2</name>
<dbReference type="PANTHER" id="PTHR42663">
    <property type="entry name" value="HYDROLASE C777.06C-RELATED-RELATED"/>
    <property type="match status" value="1"/>
</dbReference>
<dbReference type="CDD" id="cd16279">
    <property type="entry name" value="metallo-hydrolase-like_MBL-fold"/>
    <property type="match status" value="1"/>
</dbReference>
<dbReference type="Pfam" id="PF12706">
    <property type="entry name" value="Lactamase_B_2"/>
    <property type="match status" value="1"/>
</dbReference>
<dbReference type="OMA" id="CGPDFRQ"/>
<accession>A0A137NUE6</accession>
<dbReference type="OrthoDB" id="341300at2759"/>
<gene>
    <name evidence="2" type="ORF">CONCODRAFT_43966</name>
</gene>
<dbReference type="InterPro" id="IPR001279">
    <property type="entry name" value="Metallo-B-lactamas"/>
</dbReference>
<proteinExistence type="predicted"/>
<dbReference type="GO" id="GO:0016787">
    <property type="term" value="F:hydrolase activity"/>
    <property type="evidence" value="ECO:0007669"/>
    <property type="project" value="UniProtKB-KW"/>
</dbReference>
<keyword evidence="2" id="KW-0378">Hydrolase</keyword>